<dbReference type="EMBL" id="JAAMPC010000040">
    <property type="protein sequence ID" value="KAG2245052.1"/>
    <property type="molecule type" value="Genomic_DNA"/>
</dbReference>
<dbReference type="Proteomes" id="UP000886595">
    <property type="component" value="Unassembled WGS sequence"/>
</dbReference>
<feature type="compositionally biased region" description="Low complexity" evidence="1">
    <location>
        <begin position="8"/>
        <end position="35"/>
    </location>
</feature>
<reference evidence="2 3" key="1">
    <citation type="submission" date="2020-02" db="EMBL/GenBank/DDBJ databases">
        <authorList>
            <person name="Ma Q."/>
            <person name="Huang Y."/>
            <person name="Song X."/>
            <person name="Pei D."/>
        </authorList>
    </citation>
    <scope>NUCLEOTIDE SEQUENCE [LARGE SCALE GENOMIC DNA]</scope>
    <source>
        <strain evidence="2">Sxm20200214</strain>
        <tissue evidence="2">Leaf</tissue>
    </source>
</reference>
<proteinExistence type="predicted"/>
<gene>
    <name evidence="2" type="ORF">Bca52824_093115</name>
</gene>
<evidence type="ECO:0000313" key="3">
    <source>
        <dbReference type="Proteomes" id="UP000886595"/>
    </source>
</evidence>
<comment type="caution">
    <text evidence="2">The sequence shown here is derived from an EMBL/GenBank/DDBJ whole genome shotgun (WGS) entry which is preliminary data.</text>
</comment>
<evidence type="ECO:0000256" key="1">
    <source>
        <dbReference type="SAM" id="MobiDB-lite"/>
    </source>
</evidence>
<organism evidence="2 3">
    <name type="scientific">Brassica carinata</name>
    <name type="common">Ethiopian mustard</name>
    <name type="synonym">Abyssinian cabbage</name>
    <dbReference type="NCBI Taxonomy" id="52824"/>
    <lineage>
        <taxon>Eukaryota</taxon>
        <taxon>Viridiplantae</taxon>
        <taxon>Streptophyta</taxon>
        <taxon>Embryophyta</taxon>
        <taxon>Tracheophyta</taxon>
        <taxon>Spermatophyta</taxon>
        <taxon>Magnoliopsida</taxon>
        <taxon>eudicotyledons</taxon>
        <taxon>Gunneridae</taxon>
        <taxon>Pentapetalae</taxon>
        <taxon>rosids</taxon>
        <taxon>malvids</taxon>
        <taxon>Brassicales</taxon>
        <taxon>Brassicaceae</taxon>
        <taxon>Brassiceae</taxon>
        <taxon>Brassica</taxon>
    </lineage>
</organism>
<sequence length="69" mass="7575">MTRSVNFLSSASPPHSSSHLSSSPSQANSPTTSSQTARRFTAEGRYTTSATVTRRRCRRGSLRRDSRTT</sequence>
<dbReference type="AlphaFoldDB" id="A0A8X7P6M1"/>
<protein>
    <submittedName>
        <fullName evidence="2">Uncharacterized protein</fullName>
    </submittedName>
</protein>
<keyword evidence="3" id="KW-1185">Reference proteome</keyword>
<feature type="region of interest" description="Disordered" evidence="1">
    <location>
        <begin position="1"/>
        <end position="69"/>
    </location>
</feature>
<accession>A0A8X7P6M1</accession>
<name>A0A8X7P6M1_BRACI</name>
<evidence type="ECO:0000313" key="2">
    <source>
        <dbReference type="EMBL" id="KAG2245052.1"/>
    </source>
</evidence>